<dbReference type="Pfam" id="PF00389">
    <property type="entry name" value="2-Hacid_dh"/>
    <property type="match status" value="1"/>
</dbReference>
<dbReference type="Pfam" id="PF02826">
    <property type="entry name" value="2-Hacid_dh_C"/>
    <property type="match status" value="1"/>
</dbReference>
<evidence type="ECO:0000259" key="6">
    <source>
        <dbReference type="Pfam" id="PF02826"/>
    </source>
</evidence>
<dbReference type="SUPFAM" id="SSF51735">
    <property type="entry name" value="NAD(P)-binding Rossmann-fold domains"/>
    <property type="match status" value="1"/>
</dbReference>
<dbReference type="CDD" id="cd12171">
    <property type="entry name" value="2-Hacid_dh_10"/>
    <property type="match status" value="1"/>
</dbReference>
<comment type="similarity">
    <text evidence="1 4">Belongs to the D-isomer specific 2-hydroxyacid dehydrogenase family.</text>
</comment>
<accession>A0ABS2TFA3</accession>
<dbReference type="RefSeq" id="WP_187996654.1">
    <property type="nucleotide sequence ID" value="NZ_JACEXG010000003.1"/>
</dbReference>
<dbReference type="InterPro" id="IPR006139">
    <property type="entry name" value="D-isomer_2_OHA_DH_cat_dom"/>
</dbReference>
<dbReference type="EMBL" id="JAFFJS010000003">
    <property type="protein sequence ID" value="MBM9433328.1"/>
    <property type="molecule type" value="Genomic_DNA"/>
</dbReference>
<dbReference type="PANTHER" id="PTHR43761:SF1">
    <property type="entry name" value="D-ISOMER SPECIFIC 2-HYDROXYACID DEHYDROGENASE CATALYTIC DOMAIN-CONTAINING PROTEIN-RELATED"/>
    <property type="match status" value="1"/>
</dbReference>
<dbReference type="SUPFAM" id="SSF52283">
    <property type="entry name" value="Formate/glycerate dehydrogenase catalytic domain-like"/>
    <property type="match status" value="1"/>
</dbReference>
<evidence type="ECO:0000313" key="8">
    <source>
        <dbReference type="Proteomes" id="UP000705983"/>
    </source>
</evidence>
<feature type="domain" description="D-isomer specific 2-hydroxyacid dehydrogenase catalytic" evidence="5">
    <location>
        <begin position="36"/>
        <end position="310"/>
    </location>
</feature>
<evidence type="ECO:0000256" key="4">
    <source>
        <dbReference type="RuleBase" id="RU003719"/>
    </source>
</evidence>
<proteinExistence type="inferred from homology"/>
<keyword evidence="3" id="KW-0520">NAD</keyword>
<name>A0ABS2TFA3_9ACTO</name>
<organism evidence="7 8">
    <name type="scientific">Flaviflexus equikiangi</name>
    <dbReference type="NCBI Taxonomy" id="2758573"/>
    <lineage>
        <taxon>Bacteria</taxon>
        <taxon>Bacillati</taxon>
        <taxon>Actinomycetota</taxon>
        <taxon>Actinomycetes</taxon>
        <taxon>Actinomycetales</taxon>
        <taxon>Actinomycetaceae</taxon>
        <taxon>Flaviflexus</taxon>
    </lineage>
</organism>
<dbReference type="InterPro" id="IPR050418">
    <property type="entry name" value="D-iso_2-hydroxyacid_DH_PdxB"/>
</dbReference>
<evidence type="ECO:0000256" key="1">
    <source>
        <dbReference type="ARBA" id="ARBA00005854"/>
    </source>
</evidence>
<evidence type="ECO:0000259" key="5">
    <source>
        <dbReference type="Pfam" id="PF00389"/>
    </source>
</evidence>
<feature type="domain" description="D-isomer specific 2-hydroxyacid dehydrogenase NAD-binding" evidence="6">
    <location>
        <begin position="131"/>
        <end position="305"/>
    </location>
</feature>
<evidence type="ECO:0000256" key="3">
    <source>
        <dbReference type="ARBA" id="ARBA00023027"/>
    </source>
</evidence>
<dbReference type="PANTHER" id="PTHR43761">
    <property type="entry name" value="D-ISOMER SPECIFIC 2-HYDROXYACID DEHYDROGENASE FAMILY PROTEIN (AFU_ORTHOLOGUE AFUA_1G13630)"/>
    <property type="match status" value="1"/>
</dbReference>
<keyword evidence="2 4" id="KW-0560">Oxidoreductase</keyword>
<sequence length="329" mass="35698">MRILAIADAYIPLDMLKEGTAALAEHDITYVEWETESIEQLQEVNLLVEQNGPNGVPLPDDIAELAAQSDIIITQFAPIGAELIAASPNLSIIGVLRGGTENVDAEAAERAGITVLNTAGRNARAVAEFTVGLILAETRNIARTHAAMRNHVWLKDFPNGDAIGEMEGRTVGLVGAGAIGQLVMRFLRGMDVNCQFYDPYQDSDYGTRVDSLEQLMATSDIVSLHSRLTKDTHHLIDRPMLELMKPNAVLINTARSGLVDEAALLDALRTRSIQGAAIDTFDEEPLPEGSEWMTLDNVTITSHLAGSTRDAFAKTPIMLSQRILAHLAH</sequence>
<reference evidence="8" key="1">
    <citation type="submission" date="2021-02" db="EMBL/GenBank/DDBJ databases">
        <title>Leucobacter sp. CX169.</title>
        <authorList>
            <person name="Cheng Y."/>
        </authorList>
    </citation>
    <scope>NUCLEOTIDE SEQUENCE [LARGE SCALE GENOMIC DNA]</scope>
    <source>
        <strain evidence="8">JY899</strain>
    </source>
</reference>
<gene>
    <name evidence="7" type="ORF">JVW63_06410</name>
</gene>
<evidence type="ECO:0000313" key="7">
    <source>
        <dbReference type="EMBL" id="MBM9433328.1"/>
    </source>
</evidence>
<dbReference type="Proteomes" id="UP000705983">
    <property type="component" value="Unassembled WGS sequence"/>
</dbReference>
<keyword evidence="8" id="KW-1185">Reference proteome</keyword>
<dbReference type="Gene3D" id="3.40.50.720">
    <property type="entry name" value="NAD(P)-binding Rossmann-like Domain"/>
    <property type="match status" value="2"/>
</dbReference>
<comment type="caution">
    <text evidence="7">The sequence shown here is derived from an EMBL/GenBank/DDBJ whole genome shotgun (WGS) entry which is preliminary data.</text>
</comment>
<protein>
    <submittedName>
        <fullName evidence="7">2-hydroxyacid dehydrogenase</fullName>
    </submittedName>
</protein>
<dbReference type="InterPro" id="IPR006140">
    <property type="entry name" value="D-isomer_DH_NAD-bd"/>
</dbReference>
<dbReference type="InterPro" id="IPR036291">
    <property type="entry name" value="NAD(P)-bd_dom_sf"/>
</dbReference>
<evidence type="ECO:0000256" key="2">
    <source>
        <dbReference type="ARBA" id="ARBA00023002"/>
    </source>
</evidence>